<dbReference type="CDD" id="cd02966">
    <property type="entry name" value="TlpA_like_family"/>
    <property type="match status" value="1"/>
</dbReference>
<dbReference type="Pfam" id="PF08534">
    <property type="entry name" value="Redoxin"/>
    <property type="match status" value="1"/>
</dbReference>
<feature type="signal peptide" evidence="6">
    <location>
        <begin position="1"/>
        <end position="23"/>
    </location>
</feature>
<keyword evidence="5" id="KW-0676">Redox-active center</keyword>
<dbReference type="InterPro" id="IPR050553">
    <property type="entry name" value="Thioredoxin_ResA/DsbE_sf"/>
</dbReference>
<evidence type="ECO:0000313" key="8">
    <source>
        <dbReference type="EMBL" id="QAY60404.1"/>
    </source>
</evidence>
<evidence type="ECO:0000256" key="2">
    <source>
        <dbReference type="ARBA" id="ARBA00022748"/>
    </source>
</evidence>
<evidence type="ECO:0000256" key="6">
    <source>
        <dbReference type="SAM" id="SignalP"/>
    </source>
</evidence>
<dbReference type="PROSITE" id="PS51352">
    <property type="entry name" value="THIOREDOXIN_2"/>
    <property type="match status" value="1"/>
</dbReference>
<dbReference type="AlphaFoldDB" id="A0A4P6EE32"/>
<dbReference type="InterPro" id="IPR013766">
    <property type="entry name" value="Thioredoxin_domain"/>
</dbReference>
<dbReference type="KEGG" id="mprt:ET475_10675"/>
<evidence type="ECO:0000259" key="7">
    <source>
        <dbReference type="PROSITE" id="PS51352"/>
    </source>
</evidence>
<proteinExistence type="predicted"/>
<keyword evidence="2" id="KW-0201">Cytochrome c-type biogenesis</keyword>
<keyword evidence="9" id="KW-1185">Reference proteome</keyword>
<evidence type="ECO:0000256" key="4">
    <source>
        <dbReference type="ARBA" id="ARBA00023157"/>
    </source>
</evidence>
<keyword evidence="3" id="KW-0812">Transmembrane</keyword>
<evidence type="ECO:0000256" key="5">
    <source>
        <dbReference type="ARBA" id="ARBA00023284"/>
    </source>
</evidence>
<dbReference type="GO" id="GO:0017004">
    <property type="term" value="P:cytochrome complex assembly"/>
    <property type="evidence" value="ECO:0007669"/>
    <property type="project" value="UniProtKB-KW"/>
</dbReference>
<dbReference type="RefSeq" id="WP_129389730.1">
    <property type="nucleotide sequence ID" value="NZ_CP035494.1"/>
</dbReference>
<comment type="subcellular location">
    <subcellularLocation>
        <location evidence="1">Cell envelope</location>
    </subcellularLocation>
</comment>
<dbReference type="InterPro" id="IPR036249">
    <property type="entry name" value="Thioredoxin-like_sf"/>
</dbReference>
<keyword evidence="6" id="KW-0732">Signal</keyword>
<name>A0A4P6EE32_9MICO</name>
<gene>
    <name evidence="8" type="ORF">ET475_10675</name>
</gene>
<dbReference type="PROSITE" id="PS51257">
    <property type="entry name" value="PROKAR_LIPOPROTEIN"/>
    <property type="match status" value="1"/>
</dbReference>
<organism evidence="8 9">
    <name type="scientific">Microbacterium protaetiae</name>
    <dbReference type="NCBI Taxonomy" id="2509458"/>
    <lineage>
        <taxon>Bacteria</taxon>
        <taxon>Bacillati</taxon>
        <taxon>Actinomycetota</taxon>
        <taxon>Actinomycetes</taxon>
        <taxon>Micrococcales</taxon>
        <taxon>Microbacteriaceae</taxon>
        <taxon>Microbacterium</taxon>
    </lineage>
</organism>
<reference evidence="8 9" key="1">
    <citation type="submission" date="2019-01" db="EMBL/GenBank/DDBJ databases">
        <title>Genome sequencing of strain DFW100M-13.</title>
        <authorList>
            <person name="Heo J."/>
            <person name="Kim S.-J."/>
            <person name="Kim J.-S."/>
            <person name="Hong S.-B."/>
            <person name="Kwon S.-W."/>
        </authorList>
    </citation>
    <scope>NUCLEOTIDE SEQUENCE [LARGE SCALE GENOMIC DNA]</scope>
    <source>
        <strain evidence="8 9">DFW100M-13</strain>
    </source>
</reference>
<protein>
    <submittedName>
        <fullName evidence="8">TlpA family protein disulfide reductase</fullName>
    </submittedName>
</protein>
<dbReference type="GO" id="GO:0030313">
    <property type="term" value="C:cell envelope"/>
    <property type="evidence" value="ECO:0007669"/>
    <property type="project" value="UniProtKB-SubCell"/>
</dbReference>
<dbReference type="PANTHER" id="PTHR42852">
    <property type="entry name" value="THIOL:DISULFIDE INTERCHANGE PROTEIN DSBE"/>
    <property type="match status" value="1"/>
</dbReference>
<dbReference type="SUPFAM" id="SSF52833">
    <property type="entry name" value="Thioredoxin-like"/>
    <property type="match status" value="1"/>
</dbReference>
<keyword evidence="3" id="KW-0735">Signal-anchor</keyword>
<dbReference type="OrthoDB" id="9796554at2"/>
<evidence type="ECO:0000256" key="3">
    <source>
        <dbReference type="ARBA" id="ARBA00022968"/>
    </source>
</evidence>
<dbReference type="InterPro" id="IPR013740">
    <property type="entry name" value="Redoxin"/>
</dbReference>
<dbReference type="Proteomes" id="UP000293995">
    <property type="component" value="Chromosome"/>
</dbReference>
<keyword evidence="4" id="KW-1015">Disulfide bond</keyword>
<dbReference type="EMBL" id="CP035494">
    <property type="protein sequence ID" value="QAY60404.1"/>
    <property type="molecule type" value="Genomic_DNA"/>
</dbReference>
<dbReference type="Gene3D" id="3.40.30.10">
    <property type="entry name" value="Glutaredoxin"/>
    <property type="match status" value="1"/>
</dbReference>
<dbReference type="GO" id="GO:0016491">
    <property type="term" value="F:oxidoreductase activity"/>
    <property type="evidence" value="ECO:0007669"/>
    <property type="project" value="InterPro"/>
</dbReference>
<feature type="chain" id="PRO_5039362739" evidence="6">
    <location>
        <begin position="24"/>
        <end position="202"/>
    </location>
</feature>
<evidence type="ECO:0000313" key="9">
    <source>
        <dbReference type="Proteomes" id="UP000293995"/>
    </source>
</evidence>
<dbReference type="PROSITE" id="PS00194">
    <property type="entry name" value="THIOREDOXIN_1"/>
    <property type="match status" value="1"/>
</dbReference>
<accession>A0A4P6EE32</accession>
<dbReference type="PANTHER" id="PTHR42852:SF6">
    <property type="entry name" value="THIOL:DISULFIDE INTERCHANGE PROTEIN DSBE"/>
    <property type="match status" value="1"/>
</dbReference>
<dbReference type="InterPro" id="IPR017937">
    <property type="entry name" value="Thioredoxin_CS"/>
</dbReference>
<feature type="domain" description="Thioredoxin" evidence="7">
    <location>
        <begin position="53"/>
        <end position="199"/>
    </location>
</feature>
<sequence>MRRRNKVAASLTAALLLVAGLTACTGAGDDLAQQYRSGDGKGYIAADFAVHEYKPGDQPPAISFEGTLDDGSDVSSTTYAGTVTVVNFWWANCAPCRTEAPVLKQADAAFADQDVAFLGVNTYDQAATARSFAKEFGITYPSVIDADTKSVTSAFVGVVPLGATPSTVILDKDGRPTARIVGAIPDASILESLIKTALGSTS</sequence>
<evidence type="ECO:0000256" key="1">
    <source>
        <dbReference type="ARBA" id="ARBA00004196"/>
    </source>
</evidence>